<reference evidence="1 2" key="1">
    <citation type="submission" date="2023-03" db="EMBL/GenBank/DDBJ databases">
        <title>Isolation and description of six Streptomyces strains from soil environments, able to metabolize different microbial glucans.</title>
        <authorList>
            <person name="Widen T."/>
            <person name="Larsbrink J."/>
        </authorList>
    </citation>
    <scope>NUCLEOTIDE SEQUENCE [LARGE SCALE GENOMIC DNA]</scope>
    <source>
        <strain evidence="1 2">Alt3</strain>
    </source>
</reference>
<keyword evidence="2" id="KW-1185">Reference proteome</keyword>
<name>A0ABY9JAI1_9ACTN</name>
<accession>A0ABY9JAI1</accession>
<evidence type="ECO:0000313" key="1">
    <source>
        <dbReference type="EMBL" id="WLQ64712.1"/>
    </source>
</evidence>
<dbReference type="EMBL" id="CP120983">
    <property type="protein sequence ID" value="WLQ64712.1"/>
    <property type="molecule type" value="Genomic_DNA"/>
</dbReference>
<evidence type="ECO:0000313" key="2">
    <source>
        <dbReference type="Proteomes" id="UP001224433"/>
    </source>
</evidence>
<proteinExistence type="predicted"/>
<sequence length="100" mass="10950">MVFSELTELGLGNTPAAQIWRDLMAIDLSFFRSESSQRLRAEGKAEGKAEAVVQVLEQRGITVTDGVRARINGCADADTLARWLARALAVERAEELFVDA</sequence>
<dbReference type="PANTHER" id="PTHR34613">
    <property type="entry name" value="SLL0800 PROTEIN"/>
    <property type="match status" value="1"/>
</dbReference>
<dbReference type="RefSeq" id="WP_306103619.1">
    <property type="nucleotide sequence ID" value="NZ_CP120983.1"/>
</dbReference>
<dbReference type="Proteomes" id="UP001224433">
    <property type="component" value="Chromosome"/>
</dbReference>
<protein>
    <recommendedName>
        <fullName evidence="3">Transposase</fullName>
    </recommendedName>
</protein>
<dbReference type="PANTHER" id="PTHR34613:SF1">
    <property type="entry name" value="SLL6017 PROTEIN"/>
    <property type="match status" value="1"/>
</dbReference>
<gene>
    <name evidence="1" type="ORF">P8A20_14390</name>
</gene>
<organism evidence="1 2">
    <name type="scientific">Streptomyces glycanivorans</name>
    <dbReference type="NCBI Taxonomy" id="3033808"/>
    <lineage>
        <taxon>Bacteria</taxon>
        <taxon>Bacillati</taxon>
        <taxon>Actinomycetota</taxon>
        <taxon>Actinomycetes</taxon>
        <taxon>Kitasatosporales</taxon>
        <taxon>Streptomycetaceae</taxon>
        <taxon>Streptomyces</taxon>
    </lineage>
</organism>
<evidence type="ECO:0008006" key="3">
    <source>
        <dbReference type="Google" id="ProtNLM"/>
    </source>
</evidence>